<keyword evidence="2" id="KW-1277">Toxin-antitoxin system</keyword>
<keyword evidence="4" id="KW-0255">Endonuclease</keyword>
<evidence type="ECO:0000256" key="6">
    <source>
        <dbReference type="ARBA" id="ARBA00022884"/>
    </source>
</evidence>
<dbReference type="SUPFAM" id="SSF54786">
    <property type="entry name" value="YcfA/nrd intein domain"/>
    <property type="match status" value="1"/>
</dbReference>
<gene>
    <name evidence="8" type="ORF">IPK02_05485</name>
</gene>
<keyword evidence="5" id="KW-0378">Hydrolase</keyword>
<dbReference type="GO" id="GO:0016787">
    <property type="term" value="F:hydrolase activity"/>
    <property type="evidence" value="ECO:0007669"/>
    <property type="project" value="UniProtKB-KW"/>
</dbReference>
<dbReference type="AlphaFoldDB" id="A0A935T5P0"/>
<evidence type="ECO:0000256" key="7">
    <source>
        <dbReference type="ARBA" id="ARBA00023016"/>
    </source>
</evidence>
<dbReference type="GO" id="GO:0003729">
    <property type="term" value="F:mRNA binding"/>
    <property type="evidence" value="ECO:0007669"/>
    <property type="project" value="InterPro"/>
</dbReference>
<dbReference type="Proteomes" id="UP000706151">
    <property type="component" value="Unassembled WGS sequence"/>
</dbReference>
<evidence type="ECO:0000313" key="9">
    <source>
        <dbReference type="Proteomes" id="UP000706151"/>
    </source>
</evidence>
<evidence type="ECO:0000256" key="5">
    <source>
        <dbReference type="ARBA" id="ARBA00022801"/>
    </source>
</evidence>
<keyword evidence="6" id="KW-0694">RNA-binding</keyword>
<reference evidence="8 9" key="1">
    <citation type="submission" date="2020-10" db="EMBL/GenBank/DDBJ databases">
        <title>Connecting structure to function with the recovery of over 1000 high-quality activated sludge metagenome-assembled genomes encoding full-length rRNA genes using long-read sequencing.</title>
        <authorList>
            <person name="Singleton C.M."/>
            <person name="Petriglieri F."/>
            <person name="Kristensen J.M."/>
            <person name="Kirkegaard R.H."/>
            <person name="Michaelsen T.Y."/>
            <person name="Andersen M.H."/>
            <person name="Karst S.M."/>
            <person name="Dueholm M.S."/>
            <person name="Nielsen P.H."/>
            <person name="Albertsen M."/>
        </authorList>
    </citation>
    <scope>NUCLEOTIDE SEQUENCE [LARGE SCALE GENOMIC DNA]</scope>
    <source>
        <strain evidence="8">Fred_18-Q3-R57-64_BAT3C.720</strain>
    </source>
</reference>
<sequence>MMPLLPVLSGREVVQVFAGLGWQVARQRGSHVILIRADLMATLSVPDHKEVAKGTLRSLIRAAGLTVEAFAAAAEKR</sequence>
<name>A0A935T5P0_9PROT</name>
<dbReference type="Pfam" id="PF07927">
    <property type="entry name" value="HicA_toxin"/>
    <property type="match status" value="1"/>
</dbReference>
<dbReference type="EMBL" id="JADJOT010000004">
    <property type="protein sequence ID" value="MBK7953453.1"/>
    <property type="molecule type" value="Genomic_DNA"/>
</dbReference>
<evidence type="ECO:0000256" key="1">
    <source>
        <dbReference type="ARBA" id="ARBA00006620"/>
    </source>
</evidence>
<keyword evidence="3" id="KW-0540">Nuclease</keyword>
<evidence type="ECO:0000256" key="4">
    <source>
        <dbReference type="ARBA" id="ARBA00022759"/>
    </source>
</evidence>
<dbReference type="Gene3D" id="3.30.920.30">
    <property type="entry name" value="Hypothetical protein"/>
    <property type="match status" value="1"/>
</dbReference>
<proteinExistence type="inferred from homology"/>
<evidence type="ECO:0000256" key="3">
    <source>
        <dbReference type="ARBA" id="ARBA00022722"/>
    </source>
</evidence>
<dbReference type="InterPro" id="IPR012933">
    <property type="entry name" value="HicA_mRNA_interferase"/>
</dbReference>
<accession>A0A935T5P0</accession>
<evidence type="ECO:0000313" key="8">
    <source>
        <dbReference type="EMBL" id="MBK7953453.1"/>
    </source>
</evidence>
<protein>
    <submittedName>
        <fullName evidence="8">Type II toxin-antitoxin system HicA family toxin</fullName>
    </submittedName>
</protein>
<comment type="caution">
    <text evidence="8">The sequence shown here is derived from an EMBL/GenBank/DDBJ whole genome shotgun (WGS) entry which is preliminary data.</text>
</comment>
<keyword evidence="7" id="KW-0346">Stress response</keyword>
<dbReference type="GO" id="GO:0004519">
    <property type="term" value="F:endonuclease activity"/>
    <property type="evidence" value="ECO:0007669"/>
    <property type="project" value="UniProtKB-KW"/>
</dbReference>
<dbReference type="InterPro" id="IPR038570">
    <property type="entry name" value="HicA_sf"/>
</dbReference>
<evidence type="ECO:0000256" key="2">
    <source>
        <dbReference type="ARBA" id="ARBA00022649"/>
    </source>
</evidence>
<organism evidence="8 9">
    <name type="scientific">Candidatus Accumulibacter affinis</name>
    <dbReference type="NCBI Taxonomy" id="2954384"/>
    <lineage>
        <taxon>Bacteria</taxon>
        <taxon>Pseudomonadati</taxon>
        <taxon>Pseudomonadota</taxon>
        <taxon>Betaproteobacteria</taxon>
        <taxon>Candidatus Accumulibacter</taxon>
    </lineage>
</organism>
<comment type="similarity">
    <text evidence="1">Belongs to the HicA mRNA interferase family.</text>
</comment>